<accession>A0A4R6Z7I2</accession>
<dbReference type="GO" id="GO:0016788">
    <property type="term" value="F:hydrolase activity, acting on ester bonds"/>
    <property type="evidence" value="ECO:0007669"/>
    <property type="project" value="InterPro"/>
</dbReference>
<dbReference type="InterPro" id="IPR029058">
    <property type="entry name" value="AB_hydrolase_fold"/>
</dbReference>
<evidence type="ECO:0000313" key="2">
    <source>
        <dbReference type="EMBL" id="TDR47778.1"/>
    </source>
</evidence>
<protein>
    <submittedName>
        <fullName evidence="2">PGAP1-like protein</fullName>
    </submittedName>
</protein>
<reference evidence="2 3" key="1">
    <citation type="submission" date="2019-03" db="EMBL/GenBank/DDBJ databases">
        <title>Genomic Encyclopedia of Type Strains, Phase IV (KMG-IV): sequencing the most valuable type-strain genomes for metagenomic binning, comparative biology and taxonomic classification.</title>
        <authorList>
            <person name="Goeker M."/>
        </authorList>
    </citation>
    <scope>NUCLEOTIDE SEQUENCE [LARGE SCALE GENOMIC DNA]</scope>
    <source>
        <strain evidence="2 3">DSM 21667</strain>
    </source>
</reference>
<dbReference type="SUPFAM" id="SSF53474">
    <property type="entry name" value="alpha/beta-Hydrolases"/>
    <property type="match status" value="1"/>
</dbReference>
<dbReference type="EMBL" id="SNZH01000002">
    <property type="protein sequence ID" value="TDR47778.1"/>
    <property type="molecule type" value="Genomic_DNA"/>
</dbReference>
<evidence type="ECO:0000259" key="1">
    <source>
        <dbReference type="Pfam" id="PF07819"/>
    </source>
</evidence>
<feature type="domain" description="GPI inositol-deacylase PGAP1-like alpha/beta" evidence="1">
    <location>
        <begin position="157"/>
        <end position="288"/>
    </location>
</feature>
<dbReference type="InterPro" id="IPR012908">
    <property type="entry name" value="PGAP1-ab_dom-like"/>
</dbReference>
<dbReference type="OrthoDB" id="869379at2"/>
<dbReference type="Pfam" id="PF07819">
    <property type="entry name" value="PGAP1"/>
    <property type="match status" value="1"/>
</dbReference>
<comment type="caution">
    <text evidence="2">The sequence shown here is derived from an EMBL/GenBank/DDBJ whole genome shotgun (WGS) entry which is preliminary data.</text>
</comment>
<sequence>MPAAGTASVFHLPIKSRLDLLRGTAQLAGEGFLGALDVVEGVHQAVLDPFARLLPFGQLITRTTDFVYARLRDVGQVASTAALGSLGLYERYALPRDFDTADAGASNAWVSALNGAIGDHLQETRNPLALGLEFCRNGQPLALDPATLARELPCSNGRLYVLVHGLGMNDSQWQDSEGDHFGARLERDTGGSALYLRYNSGLRISANGRELARRLQQLVDTHPNPIEHIVLIGHSMGGLVCRSACSYAGREALGWLAALDAAICLGSPHLGAPLERMGGKLSAALESLPYTRALAKLTERRSAGVKDLRHGWCSDRDRPRRERLESGIEPLADIGRGRWYLAAATLAGSTDGTRARWIGDGLVPVPSALGQHPDPLQSLQLPASQRHVFRGIGHMDLLINSLVYAKLKEWLD</sequence>
<evidence type="ECO:0000313" key="3">
    <source>
        <dbReference type="Proteomes" id="UP000295293"/>
    </source>
</evidence>
<organism evidence="2 3">
    <name type="scientific">Tahibacter aquaticus</name>
    <dbReference type="NCBI Taxonomy" id="520092"/>
    <lineage>
        <taxon>Bacteria</taxon>
        <taxon>Pseudomonadati</taxon>
        <taxon>Pseudomonadota</taxon>
        <taxon>Gammaproteobacteria</taxon>
        <taxon>Lysobacterales</taxon>
        <taxon>Rhodanobacteraceae</taxon>
        <taxon>Tahibacter</taxon>
    </lineage>
</organism>
<proteinExistence type="predicted"/>
<keyword evidence="3" id="KW-1185">Reference proteome</keyword>
<dbReference type="AlphaFoldDB" id="A0A4R6Z7I2"/>
<dbReference type="Proteomes" id="UP000295293">
    <property type="component" value="Unassembled WGS sequence"/>
</dbReference>
<name>A0A4R6Z7I2_9GAMM</name>
<gene>
    <name evidence="2" type="ORF">DFR29_102440</name>
</gene>
<dbReference type="Gene3D" id="3.40.50.1820">
    <property type="entry name" value="alpha/beta hydrolase"/>
    <property type="match status" value="1"/>
</dbReference>